<keyword evidence="11" id="KW-0695">RNA-directed DNA polymerase</keyword>
<keyword evidence="1" id="KW-0645">Protease</keyword>
<keyword evidence="15" id="KW-0511">Multifunctional enzyme</keyword>
<protein>
    <recommendedName>
        <fullName evidence="21">Reverse transcriptase</fullName>
    </recommendedName>
</protein>
<dbReference type="Pfam" id="PF24626">
    <property type="entry name" value="SH3_Tf2-1"/>
    <property type="match status" value="1"/>
</dbReference>
<dbReference type="Gene3D" id="3.10.20.370">
    <property type="match status" value="1"/>
</dbReference>
<keyword evidence="5" id="KW-0479">Metal-binding</keyword>
<feature type="domain" description="Reverse transcriptase" evidence="17">
    <location>
        <begin position="529"/>
        <end position="708"/>
    </location>
</feature>
<evidence type="ECO:0000256" key="4">
    <source>
        <dbReference type="ARBA" id="ARBA00022722"/>
    </source>
</evidence>
<evidence type="ECO:0000256" key="6">
    <source>
        <dbReference type="ARBA" id="ARBA00022750"/>
    </source>
</evidence>
<gene>
    <name evidence="19" type="ORF">TSUD_67540</name>
</gene>
<dbReference type="Pfam" id="PF17919">
    <property type="entry name" value="RT_RNaseH_2"/>
    <property type="match status" value="1"/>
</dbReference>
<keyword evidence="20" id="KW-1185">Reference proteome</keyword>
<keyword evidence="6" id="KW-0064">Aspartyl protease</keyword>
<evidence type="ECO:0000256" key="8">
    <source>
        <dbReference type="ARBA" id="ARBA00022801"/>
    </source>
</evidence>
<dbReference type="CDD" id="cd09274">
    <property type="entry name" value="RNase_HI_RT_Ty3"/>
    <property type="match status" value="1"/>
</dbReference>
<dbReference type="GO" id="GO:0004519">
    <property type="term" value="F:endonuclease activity"/>
    <property type="evidence" value="ECO:0007669"/>
    <property type="project" value="UniProtKB-KW"/>
</dbReference>
<keyword evidence="14" id="KW-0233">DNA recombination</keyword>
<dbReference type="PANTHER" id="PTHR37984">
    <property type="entry name" value="PROTEIN CBG26694"/>
    <property type="match status" value="1"/>
</dbReference>
<dbReference type="FunFam" id="3.10.10.10:FF:000007">
    <property type="entry name" value="Retrovirus-related Pol polyprotein from transposon 17.6-like Protein"/>
    <property type="match status" value="1"/>
</dbReference>
<dbReference type="InterPro" id="IPR043502">
    <property type="entry name" value="DNA/RNA_pol_sf"/>
</dbReference>
<dbReference type="InterPro" id="IPR021109">
    <property type="entry name" value="Peptidase_aspartic_dom_sf"/>
</dbReference>
<dbReference type="SUPFAM" id="SSF56672">
    <property type="entry name" value="DNA/RNA polymerases"/>
    <property type="match status" value="1"/>
</dbReference>
<evidence type="ECO:0008006" key="21">
    <source>
        <dbReference type="Google" id="ProtNLM"/>
    </source>
</evidence>
<evidence type="ECO:0000313" key="20">
    <source>
        <dbReference type="Proteomes" id="UP000242715"/>
    </source>
</evidence>
<dbReference type="InterPro" id="IPR001584">
    <property type="entry name" value="Integrase_cat-core"/>
</dbReference>
<dbReference type="InterPro" id="IPR050951">
    <property type="entry name" value="Retrovirus_Pol_polyprotein"/>
</dbReference>
<feature type="region of interest" description="Disordered" evidence="16">
    <location>
        <begin position="287"/>
        <end position="310"/>
    </location>
</feature>
<dbReference type="Gene3D" id="3.30.70.270">
    <property type="match status" value="2"/>
</dbReference>
<accession>A0A2Z6N577</accession>
<dbReference type="GO" id="GO:0006508">
    <property type="term" value="P:proteolysis"/>
    <property type="evidence" value="ECO:0007669"/>
    <property type="project" value="UniProtKB-KW"/>
</dbReference>
<dbReference type="InterPro" id="IPR000477">
    <property type="entry name" value="RT_dom"/>
</dbReference>
<evidence type="ECO:0000256" key="3">
    <source>
        <dbReference type="ARBA" id="ARBA00022695"/>
    </source>
</evidence>
<dbReference type="GO" id="GO:0003964">
    <property type="term" value="F:RNA-directed DNA polymerase activity"/>
    <property type="evidence" value="ECO:0007669"/>
    <property type="project" value="UniProtKB-KW"/>
</dbReference>
<dbReference type="SUPFAM" id="SSF50630">
    <property type="entry name" value="Acid proteases"/>
    <property type="match status" value="1"/>
</dbReference>
<dbReference type="CDD" id="cd01647">
    <property type="entry name" value="RT_LTR"/>
    <property type="match status" value="1"/>
</dbReference>
<dbReference type="CDD" id="cd00303">
    <property type="entry name" value="retropepsin_like"/>
    <property type="match status" value="1"/>
</dbReference>
<dbReference type="Pfam" id="PF08284">
    <property type="entry name" value="RVP_2"/>
    <property type="match status" value="1"/>
</dbReference>
<keyword evidence="10" id="KW-0229">DNA integration</keyword>
<dbReference type="InterPro" id="IPR012337">
    <property type="entry name" value="RNaseH-like_sf"/>
</dbReference>
<feature type="region of interest" description="Disordered" evidence="16">
    <location>
        <begin position="204"/>
        <end position="244"/>
    </location>
</feature>
<keyword evidence="8" id="KW-0378">Hydrolase</keyword>
<dbReference type="GO" id="GO:0003677">
    <property type="term" value="F:DNA binding"/>
    <property type="evidence" value="ECO:0007669"/>
    <property type="project" value="UniProtKB-KW"/>
</dbReference>
<feature type="domain" description="Integrase catalytic" evidence="18">
    <location>
        <begin position="969"/>
        <end position="1133"/>
    </location>
</feature>
<dbReference type="GO" id="GO:0006310">
    <property type="term" value="P:DNA recombination"/>
    <property type="evidence" value="ECO:0007669"/>
    <property type="project" value="UniProtKB-KW"/>
</dbReference>
<reference evidence="20" key="1">
    <citation type="journal article" date="2017" name="Front. Plant Sci.">
        <title>Climate Clever Clovers: New Paradigm to Reduce the Environmental Footprint of Ruminants by Breeding Low Methanogenic Forages Utilizing Haplotype Variation.</title>
        <authorList>
            <person name="Kaur P."/>
            <person name="Appels R."/>
            <person name="Bayer P.E."/>
            <person name="Keeble-Gagnere G."/>
            <person name="Wang J."/>
            <person name="Hirakawa H."/>
            <person name="Shirasawa K."/>
            <person name="Vercoe P."/>
            <person name="Stefanova K."/>
            <person name="Durmic Z."/>
            <person name="Nichols P."/>
            <person name="Revell C."/>
            <person name="Isobe S.N."/>
            <person name="Edwards D."/>
            <person name="Erskine W."/>
        </authorList>
    </citation>
    <scope>NUCLEOTIDE SEQUENCE [LARGE SCALE GENOMIC DNA]</scope>
    <source>
        <strain evidence="20">cv. Daliak</strain>
    </source>
</reference>
<dbReference type="SUPFAM" id="SSF54160">
    <property type="entry name" value="Chromo domain-like"/>
    <property type="match status" value="1"/>
</dbReference>
<evidence type="ECO:0000256" key="14">
    <source>
        <dbReference type="ARBA" id="ARBA00023172"/>
    </source>
</evidence>
<dbReference type="GO" id="GO:0003887">
    <property type="term" value="F:DNA-directed DNA polymerase activity"/>
    <property type="evidence" value="ECO:0007669"/>
    <property type="project" value="UniProtKB-KW"/>
</dbReference>
<dbReference type="Gene3D" id="1.10.340.70">
    <property type="match status" value="1"/>
</dbReference>
<keyword evidence="13" id="KW-0238">DNA-binding</keyword>
<dbReference type="InterPro" id="IPR056924">
    <property type="entry name" value="SH3_Tf2-1"/>
</dbReference>
<evidence type="ECO:0000256" key="5">
    <source>
        <dbReference type="ARBA" id="ARBA00022723"/>
    </source>
</evidence>
<dbReference type="PANTHER" id="PTHR37984:SF5">
    <property type="entry name" value="PROTEIN NYNRIN-LIKE"/>
    <property type="match status" value="1"/>
</dbReference>
<dbReference type="GO" id="GO:0046872">
    <property type="term" value="F:metal ion binding"/>
    <property type="evidence" value="ECO:0007669"/>
    <property type="project" value="UniProtKB-KW"/>
</dbReference>
<keyword evidence="3" id="KW-0548">Nucleotidyltransferase</keyword>
<dbReference type="InterPro" id="IPR041577">
    <property type="entry name" value="RT_RNaseH_2"/>
</dbReference>
<dbReference type="OrthoDB" id="1432654at2759"/>
<evidence type="ECO:0000256" key="9">
    <source>
        <dbReference type="ARBA" id="ARBA00022842"/>
    </source>
</evidence>
<evidence type="ECO:0000256" key="15">
    <source>
        <dbReference type="ARBA" id="ARBA00023268"/>
    </source>
</evidence>
<dbReference type="EMBL" id="DF973735">
    <property type="protein sequence ID" value="GAU38891.1"/>
    <property type="molecule type" value="Genomic_DNA"/>
</dbReference>
<proteinExistence type="predicted"/>
<dbReference type="PROSITE" id="PS50878">
    <property type="entry name" value="RT_POL"/>
    <property type="match status" value="1"/>
</dbReference>
<dbReference type="GO" id="GO:0004190">
    <property type="term" value="F:aspartic-type endopeptidase activity"/>
    <property type="evidence" value="ECO:0007669"/>
    <property type="project" value="UniProtKB-KW"/>
</dbReference>
<dbReference type="Gene3D" id="3.10.10.10">
    <property type="entry name" value="HIV Type 1 Reverse Transcriptase, subunit A, domain 1"/>
    <property type="match status" value="1"/>
</dbReference>
<dbReference type="GO" id="GO:0015074">
    <property type="term" value="P:DNA integration"/>
    <property type="evidence" value="ECO:0007669"/>
    <property type="project" value="UniProtKB-KW"/>
</dbReference>
<dbReference type="PROSITE" id="PS50994">
    <property type="entry name" value="INTEGRASE"/>
    <property type="match status" value="1"/>
</dbReference>
<organism evidence="19 20">
    <name type="scientific">Trifolium subterraneum</name>
    <name type="common">Subterranean clover</name>
    <dbReference type="NCBI Taxonomy" id="3900"/>
    <lineage>
        <taxon>Eukaryota</taxon>
        <taxon>Viridiplantae</taxon>
        <taxon>Streptophyta</taxon>
        <taxon>Embryophyta</taxon>
        <taxon>Tracheophyta</taxon>
        <taxon>Spermatophyta</taxon>
        <taxon>Magnoliopsida</taxon>
        <taxon>eudicotyledons</taxon>
        <taxon>Gunneridae</taxon>
        <taxon>Pentapetalae</taxon>
        <taxon>rosids</taxon>
        <taxon>fabids</taxon>
        <taxon>Fabales</taxon>
        <taxon>Fabaceae</taxon>
        <taxon>Papilionoideae</taxon>
        <taxon>50 kb inversion clade</taxon>
        <taxon>NPAAA clade</taxon>
        <taxon>Hologalegina</taxon>
        <taxon>IRL clade</taxon>
        <taxon>Trifolieae</taxon>
        <taxon>Trifolium</taxon>
    </lineage>
</organism>
<evidence type="ECO:0000256" key="2">
    <source>
        <dbReference type="ARBA" id="ARBA00022679"/>
    </source>
</evidence>
<dbReference type="Pfam" id="PF17921">
    <property type="entry name" value="Integrase_H2C2"/>
    <property type="match status" value="1"/>
</dbReference>
<keyword evidence="9" id="KW-0460">Magnesium</keyword>
<keyword evidence="4" id="KW-0540">Nuclease</keyword>
<evidence type="ECO:0000256" key="10">
    <source>
        <dbReference type="ARBA" id="ARBA00022908"/>
    </source>
</evidence>
<evidence type="ECO:0000313" key="19">
    <source>
        <dbReference type="EMBL" id="GAU38891.1"/>
    </source>
</evidence>
<keyword evidence="7" id="KW-0255">Endonuclease</keyword>
<dbReference type="InterPro" id="IPR036397">
    <property type="entry name" value="RNaseH_sf"/>
</dbReference>
<feature type="region of interest" description="Disordered" evidence="16">
    <location>
        <begin position="1339"/>
        <end position="1384"/>
    </location>
</feature>
<dbReference type="InterPro" id="IPR043128">
    <property type="entry name" value="Rev_trsase/Diguanyl_cyclase"/>
</dbReference>
<evidence type="ECO:0000256" key="7">
    <source>
        <dbReference type="ARBA" id="ARBA00022759"/>
    </source>
</evidence>
<keyword evidence="2" id="KW-0808">Transferase</keyword>
<evidence type="ECO:0000256" key="12">
    <source>
        <dbReference type="ARBA" id="ARBA00022932"/>
    </source>
</evidence>
<dbReference type="InterPro" id="IPR016197">
    <property type="entry name" value="Chromo-like_dom_sf"/>
</dbReference>
<evidence type="ECO:0000259" key="17">
    <source>
        <dbReference type="PROSITE" id="PS50878"/>
    </source>
</evidence>
<evidence type="ECO:0000259" key="18">
    <source>
        <dbReference type="PROSITE" id="PS50994"/>
    </source>
</evidence>
<evidence type="ECO:0000256" key="13">
    <source>
        <dbReference type="ARBA" id="ARBA00023125"/>
    </source>
</evidence>
<keyword evidence="12" id="KW-0239">DNA-directed DNA polymerase</keyword>
<evidence type="ECO:0000256" key="16">
    <source>
        <dbReference type="SAM" id="MobiDB-lite"/>
    </source>
</evidence>
<feature type="compositionally biased region" description="Basic and acidic residues" evidence="16">
    <location>
        <begin position="1357"/>
        <end position="1369"/>
    </location>
</feature>
<dbReference type="Proteomes" id="UP000242715">
    <property type="component" value="Unassembled WGS sequence"/>
</dbReference>
<dbReference type="FunFam" id="3.30.70.270:FF:000020">
    <property type="entry name" value="Transposon Tf2-6 polyprotein-like Protein"/>
    <property type="match status" value="1"/>
</dbReference>
<evidence type="ECO:0000256" key="11">
    <source>
        <dbReference type="ARBA" id="ARBA00022918"/>
    </source>
</evidence>
<sequence>MAANRPTNAERLDDLTEKVDLILTQLANLTPPTPPPPTPPPLHYDQTQRPHMKLEVPRFDGTDAMGWIFKISQFFDYHHTPEEERLIVASFYMDGPALTWYQYMSRNGLIHSWFGLLQALEARFAPSYYDNPSQALFKLTQRGSLNQYLNEFERLANRIIGLPQPFILNCFISGLSPEIRREVQALQPSTLSLATALAKLQEDKIDDRRRNFKTKQHTSSSSTTPPLLPTPPSSTNQPPTNPPRVQFRKLSFEDMASRHEKGLCYNCDETFIPGHKCKGRFYLLVSDEPDPNESPPSPTPDLDHSIESPPNLEGQISFHSLAGSSATATLRIIGQIANHPVTVLIDGGSTHNFIQTRVAKFLNLNASPVNTLKVMVSNGHLLECHHLCNDVALTLQSHPFTVDFYVLPLSGADIILEAPWLKSLGPVIMDYSSLTLSFTYHDKPITLTTDAPNNPTSISTHQLKRCLQTQSASELFHIQLFHPNPHLPPSRPTDHQIHLHPSSSPVSVRPYRYPFSQKNEIEHQVKEMLQQKLIRPRQSPFSSPVLLVKKKDGSWRFCVDYRALNSITVRDRFPMSTIDELLDELGGASWFSKLDLRQGFHQIRMNEADIHKTAFRTHQGHYEYRVMPFGLCNAPSTFQATMNELLQPFLRRFVAVFFDDILVYSVNLQLHLSHLEQVFNKLLEGNFFLKESKCVFAQRQLEYLGHIVSVKGVQPEPSKIQAMVNWPQPTSIKALRGFFGLTGFYRKFIKGYAAIASPFTTLLRKNAFQWSTDAQTAFDQLKIAMTQAPTLALPDFSQPFDIETDASGCAMGVVLMQQSHSIAFFSQPFCPKLQRSSTYVRELHAITSAVKKWRQYLLGHHFTIFTDHKSLKDLLSQVIQTPEQHTYLSKLLGYDYTIQYKAGKHNLVADALSRTTEGPGGHMGITKTLARLKANFFWEGMRESVTKFVSTCSTCQLIKTETKKPAGLLQPLPLPSAIWEDLSLDFITGLPMSHGFIVILVIVDQFSKGVHLGALPTKFTAYKVAQLFIDLVCKHHGFPHSLVSDRDPVFISNFWRELFRLCGTKLRMSTSYHPETDGQTDVFNRVLEQYLRSFVHKHPQQWFSYLHLAEWCYNTSLHSSTGFSPFEITFGKPPPCIPHYLMGSSPIEAVDSILSNRQQLITKLKAILTKAQTRMKYFADQKRRDVSFDVNSWVYVKLRPYRQKTATSSAYTKLFPHYYGPFKVLARIGHVAYHLELPASSKIHPVFHCSLLKPHQGPLDTTTNSPILPPASVHNHPIISPLAIISSKWNTSTDPSTRMVLVQWKGLNPEDTSWENWPTLSETYHLEDKVSFPVEGNVSSPIIINTPPTSKEQSTPRQDKAVQPKDMGHGKRTAHRPGHLKDYV</sequence>
<evidence type="ECO:0000256" key="1">
    <source>
        <dbReference type="ARBA" id="ARBA00022670"/>
    </source>
</evidence>
<dbReference type="Gene3D" id="3.30.420.10">
    <property type="entry name" value="Ribonuclease H-like superfamily/Ribonuclease H"/>
    <property type="match status" value="1"/>
</dbReference>
<dbReference type="InterPro" id="IPR041588">
    <property type="entry name" value="Integrase_H2C2"/>
</dbReference>
<dbReference type="SUPFAM" id="SSF53098">
    <property type="entry name" value="Ribonuclease H-like"/>
    <property type="match status" value="1"/>
</dbReference>
<feature type="compositionally biased region" description="Polar residues" evidence="16">
    <location>
        <begin position="1339"/>
        <end position="1356"/>
    </location>
</feature>
<dbReference type="Pfam" id="PF03732">
    <property type="entry name" value="Retrotrans_gag"/>
    <property type="match status" value="1"/>
</dbReference>
<dbReference type="Gene3D" id="2.40.70.10">
    <property type="entry name" value="Acid Proteases"/>
    <property type="match status" value="1"/>
</dbReference>
<dbReference type="Pfam" id="PF00078">
    <property type="entry name" value="RVT_1"/>
    <property type="match status" value="1"/>
</dbReference>
<name>A0A2Z6N577_TRISU</name>
<dbReference type="InterPro" id="IPR005162">
    <property type="entry name" value="Retrotrans_gag_dom"/>
</dbReference>